<gene>
    <name evidence="3 5" type="ORF">BDZ99DRAFT_234678</name>
</gene>
<accession>A0A6A6Z0Q5</accession>
<dbReference type="GeneID" id="54454437"/>
<dbReference type="RefSeq" id="XP_033581247.1">
    <property type="nucleotide sequence ID" value="XM_033713544.1"/>
</dbReference>
<evidence type="ECO:0000313" key="5">
    <source>
        <dbReference type="RefSeq" id="XP_033581247.1"/>
    </source>
</evidence>
<comment type="similarity">
    <text evidence="1">Belongs to the TMA16 family.</text>
</comment>
<dbReference type="OrthoDB" id="270284at2759"/>
<dbReference type="InterPro" id="IPR021346">
    <property type="entry name" value="Tma16"/>
</dbReference>
<dbReference type="PANTHER" id="PTHR13349">
    <property type="entry name" value="TRANSLATION MACHINERY-ASSOCIATED PROTEIN 16"/>
    <property type="match status" value="1"/>
</dbReference>
<dbReference type="InterPro" id="IPR038356">
    <property type="entry name" value="Tma16_sf"/>
</dbReference>
<name>A0A6A6Z0Q5_9PEZI</name>
<evidence type="ECO:0000313" key="4">
    <source>
        <dbReference type="Proteomes" id="UP000504636"/>
    </source>
</evidence>
<keyword evidence="4" id="KW-1185">Reference proteome</keyword>
<dbReference type="AlphaFoldDB" id="A0A6A6Z0Q5"/>
<feature type="region of interest" description="Disordered" evidence="2">
    <location>
        <begin position="1"/>
        <end position="28"/>
    </location>
</feature>
<sequence>MPGKGLQKVQKQIAKKKGRNTVLHEHSRDTQRLQRASARDDKIIRLTSLRNKQNRPYVDRINFIKTEVGDKTTLSYAEIHAIIEKFLRRDDDELATLQAERRPGRPSSNREVQLKERQKLEMREYDSGFWMPDLEDAANVKLLKDWEGQWVGLNTMKFVRLEKKGTRHESSYPPKGQS</sequence>
<protein>
    <recommendedName>
        <fullName evidence="6">Translation machinery-associated protein 16</fullName>
    </recommendedName>
</protein>
<evidence type="ECO:0008006" key="6">
    <source>
        <dbReference type="Google" id="ProtNLM"/>
    </source>
</evidence>
<dbReference type="Proteomes" id="UP000504636">
    <property type="component" value="Unplaced"/>
</dbReference>
<organism evidence="3">
    <name type="scientific">Mytilinidion resinicola</name>
    <dbReference type="NCBI Taxonomy" id="574789"/>
    <lineage>
        <taxon>Eukaryota</taxon>
        <taxon>Fungi</taxon>
        <taxon>Dikarya</taxon>
        <taxon>Ascomycota</taxon>
        <taxon>Pezizomycotina</taxon>
        <taxon>Dothideomycetes</taxon>
        <taxon>Pleosporomycetidae</taxon>
        <taxon>Mytilinidiales</taxon>
        <taxon>Mytilinidiaceae</taxon>
        <taxon>Mytilinidion</taxon>
    </lineage>
</organism>
<dbReference type="Gene3D" id="1.20.1440.170">
    <property type="entry name" value="Translation machinery-associated protein 16-like"/>
    <property type="match status" value="1"/>
</dbReference>
<proteinExistence type="inferred from homology"/>
<evidence type="ECO:0000313" key="3">
    <source>
        <dbReference type="EMBL" id="KAF2814283.1"/>
    </source>
</evidence>
<evidence type="ECO:0000256" key="1">
    <source>
        <dbReference type="ARBA" id="ARBA00034127"/>
    </source>
</evidence>
<reference evidence="5" key="3">
    <citation type="submission" date="2025-04" db="UniProtKB">
        <authorList>
            <consortium name="RefSeq"/>
        </authorList>
    </citation>
    <scope>IDENTIFICATION</scope>
    <source>
        <strain evidence="5">CBS 304.34</strain>
    </source>
</reference>
<dbReference type="EMBL" id="MU003695">
    <property type="protein sequence ID" value="KAF2814283.1"/>
    <property type="molecule type" value="Genomic_DNA"/>
</dbReference>
<dbReference type="GO" id="GO:0005634">
    <property type="term" value="C:nucleus"/>
    <property type="evidence" value="ECO:0007669"/>
    <property type="project" value="TreeGrafter"/>
</dbReference>
<reference evidence="5" key="2">
    <citation type="submission" date="2020-04" db="EMBL/GenBank/DDBJ databases">
        <authorList>
            <consortium name="NCBI Genome Project"/>
        </authorList>
    </citation>
    <scope>NUCLEOTIDE SEQUENCE</scope>
    <source>
        <strain evidence="5">CBS 304.34</strain>
    </source>
</reference>
<dbReference type="Pfam" id="PF11176">
    <property type="entry name" value="Tma16"/>
    <property type="match status" value="1"/>
</dbReference>
<reference evidence="3 5" key="1">
    <citation type="journal article" date="2020" name="Stud. Mycol.">
        <title>101 Dothideomycetes genomes: a test case for predicting lifestyles and emergence of pathogens.</title>
        <authorList>
            <person name="Haridas S."/>
            <person name="Albert R."/>
            <person name="Binder M."/>
            <person name="Bloem J."/>
            <person name="Labutti K."/>
            <person name="Salamov A."/>
            <person name="Andreopoulos B."/>
            <person name="Baker S."/>
            <person name="Barry K."/>
            <person name="Bills G."/>
            <person name="Bluhm B."/>
            <person name="Cannon C."/>
            <person name="Castanera R."/>
            <person name="Culley D."/>
            <person name="Daum C."/>
            <person name="Ezra D."/>
            <person name="Gonzalez J."/>
            <person name="Henrissat B."/>
            <person name="Kuo A."/>
            <person name="Liang C."/>
            <person name="Lipzen A."/>
            <person name="Lutzoni F."/>
            <person name="Magnuson J."/>
            <person name="Mondo S."/>
            <person name="Nolan M."/>
            <person name="Ohm R."/>
            <person name="Pangilinan J."/>
            <person name="Park H.-J."/>
            <person name="Ramirez L."/>
            <person name="Alfaro M."/>
            <person name="Sun H."/>
            <person name="Tritt A."/>
            <person name="Yoshinaga Y."/>
            <person name="Zwiers L.-H."/>
            <person name="Turgeon B."/>
            <person name="Goodwin S."/>
            <person name="Spatafora J."/>
            <person name="Crous P."/>
            <person name="Grigoriev I."/>
        </authorList>
    </citation>
    <scope>NUCLEOTIDE SEQUENCE</scope>
    <source>
        <strain evidence="3 5">CBS 304.34</strain>
    </source>
</reference>
<evidence type="ECO:0000256" key="2">
    <source>
        <dbReference type="SAM" id="MobiDB-lite"/>
    </source>
</evidence>
<dbReference type="PANTHER" id="PTHR13349:SF2">
    <property type="entry name" value="TRANSLATION MACHINERY-ASSOCIATED PROTEIN 16"/>
    <property type="match status" value="1"/>
</dbReference>